<dbReference type="CTD" id="90507"/>
<dbReference type="FunCoup" id="A0A6P8NZS7">
    <property type="interactions" value="150"/>
</dbReference>
<evidence type="ECO:0000313" key="3">
    <source>
        <dbReference type="Proteomes" id="UP000515159"/>
    </source>
</evidence>
<name>A0A6P8NZS7_GEOSA</name>
<evidence type="ECO:0000256" key="1">
    <source>
        <dbReference type="ARBA" id="ARBA00005705"/>
    </source>
</evidence>
<dbReference type="RefSeq" id="XP_033774310.1">
    <property type="nucleotide sequence ID" value="XM_033918419.1"/>
</dbReference>
<gene>
    <name evidence="4" type="primary">SCRN2</name>
</gene>
<reference evidence="4" key="1">
    <citation type="submission" date="2025-08" db="UniProtKB">
        <authorList>
            <consortium name="RefSeq"/>
        </authorList>
    </citation>
    <scope>IDENTIFICATION</scope>
</reference>
<comment type="similarity">
    <text evidence="1">Belongs to the peptidase C69 family. Secernin subfamily.</text>
</comment>
<evidence type="ECO:0000256" key="2">
    <source>
        <dbReference type="ARBA" id="ARBA00040986"/>
    </source>
</evidence>
<dbReference type="Gene3D" id="3.60.60.10">
    <property type="entry name" value="Penicillin V Acylase, Chain A"/>
    <property type="match status" value="1"/>
</dbReference>
<dbReference type="Pfam" id="PF03577">
    <property type="entry name" value="Peptidase_C69"/>
    <property type="match status" value="1"/>
</dbReference>
<dbReference type="KEGG" id="gsh:117347450"/>
<dbReference type="GO" id="GO:0006508">
    <property type="term" value="P:proteolysis"/>
    <property type="evidence" value="ECO:0007669"/>
    <property type="project" value="InterPro"/>
</dbReference>
<dbReference type="GO" id="GO:0070004">
    <property type="term" value="F:cysteine-type exopeptidase activity"/>
    <property type="evidence" value="ECO:0007669"/>
    <property type="project" value="InterPro"/>
</dbReference>
<sequence length="454" mass="50627">MTRPESPGSGDWCDVGQCAGVAQGSEWLSMADGHLVAPCSCDCFVALPPASASPAVIFGKNSDRPRDEVQEVVYFPAAAHPQGSKVKCTYLELDQVEVTHAVILSRPAWLWGAEMGANEHGVCIGNEAVWTKEPVTEGEALLGMDLVRLGLERSLSAGGALDTITQLLEQYGQGGSCREDPAFFTYQNTFLLTDRKEAWVLETAGHYWAAQRIQSGSRNISNQLSITIDISVEHTELRKHARHQGWWSEEGDFNFSSVFSLINQPARMEAAKARYCAGRELLEKHEGLITIETMMDILRNKESGICMDSEGFCTTASMVSLLPQDPTLPCVHFFTATPDPSMSVFKPFIFAPCITPVPMVMSPCFGDQDPAKIIPRFQTKVDRRHQLYKKHQAAIQSRAFSQEESEKLQQMMQNVEWQSLQTMKDLLERSITIDPEELVDLFFDCVEAEMKLYE</sequence>
<dbReference type="GeneID" id="117347450"/>
<dbReference type="OrthoDB" id="5175656at2759"/>
<proteinExistence type="inferred from homology"/>
<evidence type="ECO:0000313" key="4">
    <source>
        <dbReference type="RefSeq" id="XP_033774310.1"/>
    </source>
</evidence>
<accession>A0A6P8NZS7</accession>
<dbReference type="GO" id="GO:0016805">
    <property type="term" value="F:dipeptidase activity"/>
    <property type="evidence" value="ECO:0007669"/>
    <property type="project" value="InterPro"/>
</dbReference>
<dbReference type="PANTHER" id="PTHR12994:SF16">
    <property type="entry name" value="SECERNIN-2"/>
    <property type="match status" value="1"/>
</dbReference>
<dbReference type="InParanoid" id="A0A6P8NZS7"/>
<dbReference type="AlphaFoldDB" id="A0A6P8NZS7"/>
<keyword evidence="3" id="KW-1185">Reference proteome</keyword>
<organism evidence="3 4">
    <name type="scientific">Geotrypetes seraphini</name>
    <name type="common">Gaboon caecilian</name>
    <name type="synonym">Caecilia seraphini</name>
    <dbReference type="NCBI Taxonomy" id="260995"/>
    <lineage>
        <taxon>Eukaryota</taxon>
        <taxon>Metazoa</taxon>
        <taxon>Chordata</taxon>
        <taxon>Craniata</taxon>
        <taxon>Vertebrata</taxon>
        <taxon>Euteleostomi</taxon>
        <taxon>Amphibia</taxon>
        <taxon>Gymnophiona</taxon>
        <taxon>Geotrypetes</taxon>
    </lineage>
</organism>
<dbReference type="InterPro" id="IPR005322">
    <property type="entry name" value="Peptidase_C69"/>
</dbReference>
<dbReference type="FunFam" id="3.60.60.10:FF:000001">
    <property type="entry name" value="Secernin 1"/>
    <property type="match status" value="1"/>
</dbReference>
<dbReference type="PANTHER" id="PTHR12994">
    <property type="entry name" value="SECERNIN"/>
    <property type="match status" value="1"/>
</dbReference>
<protein>
    <recommendedName>
        <fullName evidence="2">Secernin-2</fullName>
    </recommendedName>
</protein>
<dbReference type="Proteomes" id="UP000515159">
    <property type="component" value="Chromosome 13"/>
</dbReference>